<dbReference type="PANTHER" id="PTHR31115:SF3">
    <property type="entry name" value="EXPRESSED PROTEIN"/>
    <property type="match status" value="1"/>
</dbReference>
<keyword evidence="3" id="KW-1185">Reference proteome</keyword>
<evidence type="ECO:0000313" key="3">
    <source>
        <dbReference type="Proteomes" id="UP001188597"/>
    </source>
</evidence>
<comment type="caution">
    <text evidence="2">The sequence shown here is derived from an EMBL/GenBank/DDBJ whole genome shotgun (WGS) entry which is preliminary data.</text>
</comment>
<feature type="compositionally biased region" description="Polar residues" evidence="1">
    <location>
        <begin position="398"/>
        <end position="409"/>
    </location>
</feature>
<feature type="region of interest" description="Disordered" evidence="1">
    <location>
        <begin position="32"/>
        <end position="55"/>
    </location>
</feature>
<dbReference type="Proteomes" id="UP001188597">
    <property type="component" value="Unassembled WGS sequence"/>
</dbReference>
<reference evidence="2" key="1">
    <citation type="submission" date="2022-12" db="EMBL/GenBank/DDBJ databases">
        <title>Draft genome assemblies for two species of Escallonia (Escalloniales).</title>
        <authorList>
            <person name="Chanderbali A."/>
            <person name="Dervinis C."/>
            <person name="Anghel I."/>
            <person name="Soltis D."/>
            <person name="Soltis P."/>
            <person name="Zapata F."/>
        </authorList>
    </citation>
    <scope>NUCLEOTIDE SEQUENCE</scope>
    <source>
        <strain evidence="2">UCBG64.0493</strain>
        <tissue evidence="2">Leaf</tissue>
    </source>
</reference>
<feature type="compositionally biased region" description="Low complexity" evidence="1">
    <location>
        <begin position="331"/>
        <end position="344"/>
    </location>
</feature>
<feature type="region of interest" description="Disordered" evidence="1">
    <location>
        <begin position="445"/>
        <end position="574"/>
    </location>
</feature>
<feature type="compositionally biased region" description="Polar residues" evidence="1">
    <location>
        <begin position="43"/>
        <end position="55"/>
    </location>
</feature>
<accession>A0AA89AWE4</accession>
<organism evidence="2 3">
    <name type="scientific">Escallonia herrerae</name>
    <dbReference type="NCBI Taxonomy" id="1293975"/>
    <lineage>
        <taxon>Eukaryota</taxon>
        <taxon>Viridiplantae</taxon>
        <taxon>Streptophyta</taxon>
        <taxon>Embryophyta</taxon>
        <taxon>Tracheophyta</taxon>
        <taxon>Spermatophyta</taxon>
        <taxon>Magnoliopsida</taxon>
        <taxon>eudicotyledons</taxon>
        <taxon>Gunneridae</taxon>
        <taxon>Pentapetalae</taxon>
        <taxon>asterids</taxon>
        <taxon>campanulids</taxon>
        <taxon>Escalloniales</taxon>
        <taxon>Escalloniaceae</taxon>
        <taxon>Escallonia</taxon>
    </lineage>
</organism>
<evidence type="ECO:0000256" key="1">
    <source>
        <dbReference type="SAM" id="MobiDB-lite"/>
    </source>
</evidence>
<feature type="region of interest" description="Disordered" evidence="1">
    <location>
        <begin position="1210"/>
        <end position="1307"/>
    </location>
</feature>
<name>A0AA89AWE4_9ASTE</name>
<feature type="region of interest" description="Disordered" evidence="1">
    <location>
        <begin position="1"/>
        <end position="20"/>
    </location>
</feature>
<sequence length="1367" mass="148926">MAASSKFDLSSGSPDRPLYASVQRGSYTAASLDRSGSFRDNMESPSLSALPNMSRSTSAVTQGDVMSFFQCLRFDPKVLAADHKFARQTEFRRLASVALGVPPDDSPSSSSKVKLPPAPEELKRLRAGLRESTIKGRERMKIFNEGLSVLNKCFPSIPSRKRSRSDVMSGERSSAIYPSDRSVLGVGISKMGPQSHAATNGFEADQPKSEERTKNAIPNKRTRTSMVDPRMDVRGSTVARPSANMDRDRETIKLQNSGAVQGDDRTLPTVVDGWEKSKMKKKRSGIKADVATNATTTKPVDGYREPKQGIQPRLLADARSRLNDSYGFRPGAANGVVGVGKADGTSQQTGLGMRSSIPRAEQDNSSTLHDRRDRSTGSDKERVNLRALNKTNVREDISSASPTSSTKLNATARGPRSGPGVVPKLSPVIQRATAANDWELSPCTSKNPAAVGAGNRKRMTSTRSSSPPVAHWAGQRPQKISRTARRTNFLPIVSSNDDTPTSDTISDVPGIENGSGIARRLSSNSPQQVKAKGDHFPTAGLSESEESGIAENKARDKGKKSDEIDEKSGQNVQKVSTVVLPPRKNKVVSGEEVGDGIRRQGRTGRVFASTRSLMPLTVQKVGNVGTAKQLRSARLGFDKTESKAGRPPTRKLSDRKAYARQKHNTVNASADFLVGSDDGHEELLAAANAVINPCNLRSEIFNSFSCQTNFLLSTFIGFLCHCSSCFFKPILEANGAIICIYIRWRYNLFKATGDWWLRLNSPVVGMAEFVSWMKSKYCSHGFHCGYGGLFVVVDLMELEESFISHAATPNRVTTDVDSIGNVGYGFGLAENRRDAIETKSFELSRELAGTSNEIPLCQRLLAALISEEGNEEPCCSGNEDIKFDVFSSEMDTDVESASFNVRLLESFEFAGHDTFGGYRKTDNGRSCNEMEHSLSNNDIISMSGTGLTSSFDLSQHRLLPDQAMMPAIALSEYQYSNLSINDRLLLELQSIGLYPDPVPDLTQSGDDDISGDINRLEENYHEQVSRKKGLLGKLLWYTSETNELQEKEFECRALDKLVGMAYQKYMSCWGPNASGGKSASSKMAKQAALAFVKRTLARCQEYEETGKSCFSEPLFKEMFLTRSSNLTDAQPVDLSTNGESGKPYVNTSGCSMEIRVSGNQQSPSLNNMDVYSSHALLSINRSSEQAMSNEDAWSNRVKKRELLLDDVIGGTVGTSPGVPSSIGTSIPSSTKGKRSERDREGKGNNREGLSRNGTTKLGRPVAGNLKGERKSKAKPKQKTTQLSASGNGLLGKVQEQPMTTLSSKPKSSEAIDFSALQMDDLGVPDDLDSQGQDLGSWLNIEDDGLHDDGFMGLEIPMDDLSDLNMMV</sequence>
<feature type="region of interest" description="Disordered" evidence="1">
    <location>
        <begin position="330"/>
        <end position="424"/>
    </location>
</feature>
<feature type="compositionally biased region" description="Basic and acidic residues" evidence="1">
    <location>
        <begin position="552"/>
        <end position="568"/>
    </location>
</feature>
<dbReference type="Pfam" id="PF10198">
    <property type="entry name" value="Ada3"/>
    <property type="match status" value="1"/>
</dbReference>
<dbReference type="EMBL" id="JAVXUP010001043">
    <property type="protein sequence ID" value="KAK3016828.1"/>
    <property type="molecule type" value="Genomic_DNA"/>
</dbReference>
<feature type="compositionally biased region" description="Basic and acidic residues" evidence="1">
    <location>
        <begin position="1233"/>
        <end position="1249"/>
    </location>
</feature>
<feature type="compositionally biased region" description="Polar residues" evidence="1">
    <location>
        <begin position="493"/>
        <end position="505"/>
    </location>
</feature>
<gene>
    <name evidence="2" type="ORF">RJ639_006367</name>
</gene>
<proteinExistence type="predicted"/>
<feature type="region of interest" description="Disordered" evidence="1">
    <location>
        <begin position="194"/>
        <end position="216"/>
    </location>
</feature>
<protein>
    <submittedName>
        <fullName evidence="2">Uncharacterized protein</fullName>
    </submittedName>
</protein>
<feature type="compositionally biased region" description="Basic and acidic residues" evidence="1">
    <location>
        <begin position="205"/>
        <end position="214"/>
    </location>
</feature>
<feature type="compositionally biased region" description="Polar residues" evidence="1">
    <location>
        <begin position="1296"/>
        <end position="1305"/>
    </location>
</feature>
<feature type="compositionally biased region" description="Low complexity" evidence="1">
    <location>
        <begin position="1213"/>
        <end position="1230"/>
    </location>
</feature>
<dbReference type="InterPro" id="IPR019340">
    <property type="entry name" value="Histone_AcTrfase_su3"/>
</dbReference>
<dbReference type="PANTHER" id="PTHR31115">
    <property type="entry name" value="OS05G0107300 PROTEIN"/>
    <property type="match status" value="1"/>
</dbReference>
<feature type="compositionally biased region" description="Basic and acidic residues" evidence="1">
    <location>
        <begin position="368"/>
        <end position="384"/>
    </location>
</feature>
<evidence type="ECO:0000313" key="2">
    <source>
        <dbReference type="EMBL" id="KAK3016828.1"/>
    </source>
</evidence>